<protein>
    <recommendedName>
        <fullName evidence="3">Nucleotidyltransferase family protein</fullName>
    </recommendedName>
</protein>
<dbReference type="InterPro" id="IPR043519">
    <property type="entry name" value="NT_sf"/>
</dbReference>
<gene>
    <name evidence="1" type="ORF">BON30_20760</name>
</gene>
<dbReference type="RefSeq" id="WP_071900114.1">
    <property type="nucleotide sequence ID" value="NZ_MPIN01000005.1"/>
</dbReference>
<dbReference type="OrthoDB" id="5509536at2"/>
<evidence type="ECO:0000313" key="2">
    <source>
        <dbReference type="Proteomes" id="UP000182229"/>
    </source>
</evidence>
<proteinExistence type="predicted"/>
<accession>A0A1L9B8T0</accession>
<name>A0A1L9B8T0_9BACT</name>
<dbReference type="EMBL" id="MPIN01000005">
    <property type="protein sequence ID" value="OJH38666.1"/>
    <property type="molecule type" value="Genomic_DNA"/>
</dbReference>
<dbReference type="SUPFAM" id="SSF81301">
    <property type="entry name" value="Nucleotidyltransferase"/>
    <property type="match status" value="1"/>
</dbReference>
<dbReference type="Gene3D" id="3.30.460.40">
    <property type="match status" value="1"/>
</dbReference>
<comment type="caution">
    <text evidence="1">The sequence shown here is derived from an EMBL/GenBank/DDBJ whole genome shotgun (WGS) entry which is preliminary data.</text>
</comment>
<evidence type="ECO:0008006" key="3">
    <source>
        <dbReference type="Google" id="ProtNLM"/>
    </source>
</evidence>
<sequence>MSALPSEHLSYLELLHRLQARGVRFALTGSFALRLLMDALEDEPVPDCDLFLDPSADNLQRWAALLVEDGWALTVWNEPVGVPLDLETLRGKYYVRARKGPLVLDGTYEHDTLETGALVAGARMLHGLPVMDLDTLLALKRERGTPRDLEQVARVEHWRRVHQGR</sequence>
<keyword evidence="2" id="KW-1185">Reference proteome</keyword>
<reference evidence="1 2" key="2">
    <citation type="submission" date="2016-12" db="EMBL/GenBank/DDBJ databases">
        <title>Draft Genome Sequence of Cystobacter ferrugineus Strain Cbfe23.</title>
        <authorList>
            <person name="Akbar S."/>
            <person name="Dowd S.E."/>
            <person name="Stevens D.C."/>
        </authorList>
    </citation>
    <scope>NUCLEOTIDE SEQUENCE [LARGE SCALE GENOMIC DNA]</scope>
    <source>
        <strain evidence="1 2">Cbfe23</strain>
    </source>
</reference>
<reference evidence="2" key="1">
    <citation type="submission" date="2016-11" db="EMBL/GenBank/DDBJ databases">
        <authorList>
            <person name="Shukria A."/>
            <person name="Stevens D.C."/>
        </authorList>
    </citation>
    <scope>NUCLEOTIDE SEQUENCE [LARGE SCALE GENOMIC DNA]</scope>
    <source>
        <strain evidence="2">Cbfe23</strain>
    </source>
</reference>
<evidence type="ECO:0000313" key="1">
    <source>
        <dbReference type="EMBL" id="OJH38666.1"/>
    </source>
</evidence>
<organism evidence="1 2">
    <name type="scientific">Cystobacter ferrugineus</name>
    <dbReference type="NCBI Taxonomy" id="83449"/>
    <lineage>
        <taxon>Bacteria</taxon>
        <taxon>Pseudomonadati</taxon>
        <taxon>Myxococcota</taxon>
        <taxon>Myxococcia</taxon>
        <taxon>Myxococcales</taxon>
        <taxon>Cystobacterineae</taxon>
        <taxon>Archangiaceae</taxon>
        <taxon>Cystobacter</taxon>
    </lineage>
</organism>
<dbReference type="STRING" id="83449.BON30_20760"/>
<dbReference type="Proteomes" id="UP000182229">
    <property type="component" value="Unassembled WGS sequence"/>
</dbReference>
<dbReference type="AlphaFoldDB" id="A0A1L9B8T0"/>